<evidence type="ECO:0000256" key="2">
    <source>
        <dbReference type="ARBA" id="ARBA00022448"/>
    </source>
</evidence>
<comment type="caution">
    <text evidence="9">The sequence shown here is derived from an EMBL/GenBank/DDBJ whole genome shotgun (WGS) entry which is preliminary data.</text>
</comment>
<dbReference type="InterPro" id="IPR000515">
    <property type="entry name" value="MetI-like"/>
</dbReference>
<dbReference type="GO" id="GO:0005886">
    <property type="term" value="C:plasma membrane"/>
    <property type="evidence" value="ECO:0007669"/>
    <property type="project" value="UniProtKB-SubCell"/>
</dbReference>
<dbReference type="EMBL" id="DSHZ01000465">
    <property type="protein sequence ID" value="HEO43090.1"/>
    <property type="molecule type" value="Genomic_DNA"/>
</dbReference>
<evidence type="ECO:0000259" key="8">
    <source>
        <dbReference type="PROSITE" id="PS50928"/>
    </source>
</evidence>
<dbReference type="GO" id="GO:0055085">
    <property type="term" value="P:transmembrane transport"/>
    <property type="evidence" value="ECO:0007669"/>
    <property type="project" value="InterPro"/>
</dbReference>
<dbReference type="PROSITE" id="PS50928">
    <property type="entry name" value="ABC_TM1"/>
    <property type="match status" value="1"/>
</dbReference>
<reference evidence="9" key="1">
    <citation type="journal article" date="2020" name="mSystems">
        <title>Genome- and Community-Level Interaction Insights into Carbon Utilization and Element Cycling Functions of Hydrothermarchaeota in Hydrothermal Sediment.</title>
        <authorList>
            <person name="Zhou Z."/>
            <person name="Liu Y."/>
            <person name="Xu W."/>
            <person name="Pan J."/>
            <person name="Luo Z.H."/>
            <person name="Li M."/>
        </authorList>
    </citation>
    <scope>NUCLEOTIDE SEQUENCE [LARGE SCALE GENOMIC DNA]</scope>
    <source>
        <strain evidence="9">SpSt-189</strain>
    </source>
</reference>
<feature type="transmembrane region" description="Helical" evidence="7">
    <location>
        <begin position="250"/>
        <end position="269"/>
    </location>
</feature>
<feature type="transmembrane region" description="Helical" evidence="7">
    <location>
        <begin position="20"/>
        <end position="38"/>
    </location>
</feature>
<dbReference type="Gene3D" id="1.10.3720.10">
    <property type="entry name" value="MetI-like"/>
    <property type="match status" value="1"/>
</dbReference>
<evidence type="ECO:0000313" key="9">
    <source>
        <dbReference type="EMBL" id="HEO43090.1"/>
    </source>
</evidence>
<evidence type="ECO:0000256" key="3">
    <source>
        <dbReference type="ARBA" id="ARBA00022475"/>
    </source>
</evidence>
<accession>A0A831XIJ9</accession>
<keyword evidence="6 7" id="KW-0472">Membrane</keyword>
<comment type="similarity">
    <text evidence="7">Belongs to the binding-protein-dependent transport system permease family.</text>
</comment>
<feature type="transmembrane region" description="Helical" evidence="7">
    <location>
        <begin position="114"/>
        <end position="136"/>
    </location>
</feature>
<evidence type="ECO:0000256" key="6">
    <source>
        <dbReference type="ARBA" id="ARBA00023136"/>
    </source>
</evidence>
<name>A0A831XIJ9_9DEIN</name>
<sequence>METPTRRAFRRFLKSPSGKVGLVLALGLVLLALLIPLLKPYDPATDRDYLSRLTPPSWAHPFGTDQLGRDIFTRVLHGSRISLQVGVVSVGLGLALGTLLGLLAGFFRGRTELLIGWLADLLLAFPGTLLAIAIVAVSGPSLQNAMLAIGIVQVPVYIRLARAVVLSLREQDFVQAAIALGAGNGRILLKHILPGTLPPLVVQATLSIGTATLEAAALGFLGLGAQPPAPEWGAMIADSFKGGYAMNAPWTMIFPGLFIVLTVLAFNLLGDGLRDALDPRSP</sequence>
<protein>
    <submittedName>
        <fullName evidence="9">ABC transporter permease</fullName>
    </submittedName>
</protein>
<evidence type="ECO:0000256" key="4">
    <source>
        <dbReference type="ARBA" id="ARBA00022692"/>
    </source>
</evidence>
<keyword evidence="4 7" id="KW-0812">Transmembrane</keyword>
<evidence type="ECO:0000256" key="5">
    <source>
        <dbReference type="ARBA" id="ARBA00022989"/>
    </source>
</evidence>
<gene>
    <name evidence="9" type="ORF">ENP09_09700</name>
</gene>
<organism evidence="9">
    <name type="scientific">Thermus islandicus</name>
    <dbReference type="NCBI Taxonomy" id="540988"/>
    <lineage>
        <taxon>Bacteria</taxon>
        <taxon>Thermotogati</taxon>
        <taxon>Deinococcota</taxon>
        <taxon>Deinococci</taxon>
        <taxon>Thermales</taxon>
        <taxon>Thermaceae</taxon>
        <taxon>Thermus</taxon>
    </lineage>
</organism>
<comment type="subcellular location">
    <subcellularLocation>
        <location evidence="1 7">Cell membrane</location>
        <topology evidence="1 7">Multi-pass membrane protein</topology>
    </subcellularLocation>
</comment>
<evidence type="ECO:0000256" key="1">
    <source>
        <dbReference type="ARBA" id="ARBA00004651"/>
    </source>
</evidence>
<evidence type="ECO:0000256" key="7">
    <source>
        <dbReference type="RuleBase" id="RU363032"/>
    </source>
</evidence>
<dbReference type="Pfam" id="PF12911">
    <property type="entry name" value="OppC_N"/>
    <property type="match status" value="1"/>
</dbReference>
<dbReference type="InterPro" id="IPR025966">
    <property type="entry name" value="OppC_N"/>
</dbReference>
<dbReference type="CDD" id="cd06261">
    <property type="entry name" value="TM_PBP2"/>
    <property type="match status" value="1"/>
</dbReference>
<feature type="domain" description="ABC transmembrane type-1" evidence="8">
    <location>
        <begin position="79"/>
        <end position="270"/>
    </location>
</feature>
<keyword evidence="2 7" id="KW-0813">Transport</keyword>
<keyword evidence="3" id="KW-1003">Cell membrane</keyword>
<dbReference type="AlphaFoldDB" id="A0A831XIJ9"/>
<proteinExistence type="inferred from homology"/>
<dbReference type="SUPFAM" id="SSF161098">
    <property type="entry name" value="MetI-like"/>
    <property type="match status" value="1"/>
</dbReference>
<dbReference type="PANTHER" id="PTHR43386:SF1">
    <property type="entry name" value="D,D-DIPEPTIDE TRANSPORT SYSTEM PERMEASE PROTEIN DDPC-RELATED"/>
    <property type="match status" value="1"/>
</dbReference>
<dbReference type="InterPro" id="IPR035906">
    <property type="entry name" value="MetI-like_sf"/>
</dbReference>
<dbReference type="InterPro" id="IPR050366">
    <property type="entry name" value="BP-dependent_transpt_permease"/>
</dbReference>
<feature type="transmembrane region" description="Helical" evidence="7">
    <location>
        <begin position="81"/>
        <end position="107"/>
    </location>
</feature>
<dbReference type="PANTHER" id="PTHR43386">
    <property type="entry name" value="OLIGOPEPTIDE TRANSPORT SYSTEM PERMEASE PROTEIN APPC"/>
    <property type="match status" value="1"/>
</dbReference>
<dbReference type="Pfam" id="PF00528">
    <property type="entry name" value="BPD_transp_1"/>
    <property type="match status" value="1"/>
</dbReference>
<keyword evidence="5 7" id="KW-1133">Transmembrane helix</keyword>